<comment type="caution">
    <text evidence="3">The sequence shown here is derived from an EMBL/GenBank/DDBJ whole genome shotgun (WGS) entry which is preliminary data.</text>
</comment>
<organism evidence="3 4">
    <name type="scientific">Sulfitobacter guttiformis</name>
    <dbReference type="NCBI Taxonomy" id="74349"/>
    <lineage>
        <taxon>Bacteria</taxon>
        <taxon>Pseudomonadati</taxon>
        <taxon>Pseudomonadota</taxon>
        <taxon>Alphaproteobacteria</taxon>
        <taxon>Rhodobacterales</taxon>
        <taxon>Roseobacteraceae</taxon>
        <taxon>Sulfitobacter</taxon>
    </lineage>
</organism>
<dbReference type="InterPro" id="IPR050266">
    <property type="entry name" value="AB_hydrolase_sf"/>
</dbReference>
<protein>
    <submittedName>
        <fullName evidence="3">Pimeloyl-ACP methyl ester carboxylesterase</fullName>
    </submittedName>
</protein>
<dbReference type="InterPro" id="IPR000073">
    <property type="entry name" value="AB_hydrolase_1"/>
</dbReference>
<keyword evidence="1" id="KW-0378">Hydrolase</keyword>
<dbReference type="Gene3D" id="3.40.50.1820">
    <property type="entry name" value="alpha/beta hydrolase"/>
    <property type="match status" value="1"/>
</dbReference>
<dbReference type="RefSeq" id="WP_084273542.1">
    <property type="nucleotide sequence ID" value="NZ_RAQK01000001.1"/>
</dbReference>
<dbReference type="PANTHER" id="PTHR43798">
    <property type="entry name" value="MONOACYLGLYCEROL LIPASE"/>
    <property type="match status" value="1"/>
</dbReference>
<dbReference type="GO" id="GO:0016787">
    <property type="term" value="F:hydrolase activity"/>
    <property type="evidence" value="ECO:0007669"/>
    <property type="project" value="UniProtKB-KW"/>
</dbReference>
<evidence type="ECO:0000256" key="1">
    <source>
        <dbReference type="ARBA" id="ARBA00022801"/>
    </source>
</evidence>
<dbReference type="EMBL" id="RAQK01000001">
    <property type="protein sequence ID" value="RKE97601.1"/>
    <property type="molecule type" value="Genomic_DNA"/>
</dbReference>
<dbReference type="AlphaFoldDB" id="A0A420DTF2"/>
<dbReference type="STRING" id="1443111.Z949_275"/>
<accession>A0A420DTF2</accession>
<evidence type="ECO:0000259" key="2">
    <source>
        <dbReference type="Pfam" id="PF12697"/>
    </source>
</evidence>
<dbReference type="PANTHER" id="PTHR43798:SF31">
    <property type="entry name" value="AB HYDROLASE SUPERFAMILY PROTEIN YCLE"/>
    <property type="match status" value="1"/>
</dbReference>
<dbReference type="PRINTS" id="PR00111">
    <property type="entry name" value="ABHYDROLASE"/>
</dbReference>
<name>A0A420DTF2_9RHOB</name>
<dbReference type="Proteomes" id="UP000284407">
    <property type="component" value="Unassembled WGS sequence"/>
</dbReference>
<feature type="domain" description="AB hydrolase-1" evidence="2">
    <location>
        <begin position="52"/>
        <end position="289"/>
    </location>
</feature>
<sequence length="308" mass="33530">MTNLATEAQTDRRPSSFSGSLLSISMVTSYTPSADGTRIAFTSAGEATRPSILLIHGWAQQFICWQPIVEKLQDRFHIVAMDLRGHGASDKPENEAAYTNTELWAEDVKAVIDAADLKTPLLVGWSYGARVVAAYLSLMGDADIAGIALAGGVLAIGAERESWMAGAASPGLDRDLYTDDVPRRLEATARFLKACTTQPLEREIFAKMVGANMLCPAHVRRALFRADVDLRPVFEKSGCPALVIHGTQDEVVTCITGQAAAKCFKNGQYIAYEGIGHAPFLETPDRFAEDLSRFTMACQREGDQRIRT</sequence>
<proteinExistence type="predicted"/>
<keyword evidence="4" id="KW-1185">Reference proteome</keyword>
<evidence type="ECO:0000313" key="3">
    <source>
        <dbReference type="EMBL" id="RKE97601.1"/>
    </source>
</evidence>
<gene>
    <name evidence="3" type="ORF">C8N30_2213</name>
</gene>
<evidence type="ECO:0000313" key="4">
    <source>
        <dbReference type="Proteomes" id="UP000284407"/>
    </source>
</evidence>
<dbReference type="InterPro" id="IPR029058">
    <property type="entry name" value="AB_hydrolase_fold"/>
</dbReference>
<reference evidence="3 4" key="1">
    <citation type="submission" date="2018-09" db="EMBL/GenBank/DDBJ databases">
        <title>Genomic Encyclopedia of Archaeal and Bacterial Type Strains, Phase II (KMG-II): from individual species to whole genera.</title>
        <authorList>
            <person name="Goeker M."/>
        </authorList>
    </citation>
    <scope>NUCLEOTIDE SEQUENCE [LARGE SCALE GENOMIC DNA]</scope>
    <source>
        <strain evidence="3 4">DSM 11458</strain>
    </source>
</reference>
<dbReference type="OrthoDB" id="9814966at2"/>
<dbReference type="Pfam" id="PF12697">
    <property type="entry name" value="Abhydrolase_6"/>
    <property type="match status" value="1"/>
</dbReference>
<dbReference type="GO" id="GO:0016020">
    <property type="term" value="C:membrane"/>
    <property type="evidence" value="ECO:0007669"/>
    <property type="project" value="TreeGrafter"/>
</dbReference>
<dbReference type="SUPFAM" id="SSF53474">
    <property type="entry name" value="alpha/beta-Hydrolases"/>
    <property type="match status" value="1"/>
</dbReference>